<gene>
    <name evidence="1" type="ORF">VB739_16515</name>
</gene>
<organism evidence="1 2">
    <name type="scientific">Cyanobium gracile UHCC 0281</name>
    <dbReference type="NCBI Taxonomy" id="3110309"/>
    <lineage>
        <taxon>Bacteria</taxon>
        <taxon>Bacillati</taxon>
        <taxon>Cyanobacteriota</taxon>
        <taxon>Cyanophyceae</taxon>
        <taxon>Synechococcales</taxon>
        <taxon>Prochlorococcaceae</taxon>
        <taxon>Cyanobium</taxon>
    </lineage>
</organism>
<proteinExistence type="predicted"/>
<name>A0ABU5T0D7_9CYAN</name>
<dbReference type="EMBL" id="JAYGHY010000112">
    <property type="protein sequence ID" value="MEA5444161.1"/>
    <property type="molecule type" value="Genomic_DNA"/>
</dbReference>
<feature type="non-terminal residue" evidence="1">
    <location>
        <position position="400"/>
    </location>
</feature>
<accession>A0ABU5T0D7</accession>
<evidence type="ECO:0000313" key="1">
    <source>
        <dbReference type="EMBL" id="MEA5444161.1"/>
    </source>
</evidence>
<comment type="caution">
    <text evidence="1">The sequence shown here is derived from an EMBL/GenBank/DDBJ whole genome shotgun (WGS) entry which is preliminary data.</text>
</comment>
<evidence type="ECO:0000313" key="2">
    <source>
        <dbReference type="Proteomes" id="UP001302329"/>
    </source>
</evidence>
<keyword evidence="2" id="KW-1185">Reference proteome</keyword>
<dbReference type="Proteomes" id="UP001302329">
    <property type="component" value="Unassembled WGS sequence"/>
</dbReference>
<protein>
    <submittedName>
        <fullName evidence="1">Uncharacterized protein</fullName>
    </submittedName>
</protein>
<sequence>MAGTGLGLGVFWFDRIVAGIYSRFRPTLERQIGAVMGRPLALGPYRGLKADGFWIGSSRFLPGPQDSSTATVEAVRLRIDPWASLWLRGPVLDLGLKGARADLRRNARGQFWVLGSAPPGREPPRIDLRLGLLQPGALRIWGAGATARPLDLALSGQVGIRLHRRAIDLGLRLAPPAGNGGGSLLVDGGGQWQKQQWQGRLTARRFPLASLRSLFPAGDRAGGELAGVADGRLGLSLNDGLARCDGGLELRGLRWQLQTGSLPLTAERLPLSCRERSLILPASPWRYGTWSGRLTARADTDRRLDLQLVVQPPPRHPLGRQPLNADLKGRWEAGLLRIARLDGRLGASTLRASGGVGRSLALDARWRLDPDDFPAAAQLPEWLRQPLAGRLRADGRLGAP</sequence>
<reference evidence="1 2" key="1">
    <citation type="submission" date="2023-12" db="EMBL/GenBank/DDBJ databases">
        <title>Baltic Sea Cyanobacteria.</title>
        <authorList>
            <person name="Delbaje E."/>
            <person name="Fewer D.P."/>
            <person name="Shishido T.K."/>
        </authorList>
    </citation>
    <scope>NUCLEOTIDE SEQUENCE [LARGE SCALE GENOMIC DNA]</scope>
    <source>
        <strain evidence="1 2">UHCC 0281</strain>
    </source>
</reference>